<gene>
    <name evidence="3" type="ORF">NQF89_08765</name>
</gene>
<comment type="caution">
    <text evidence="3">The sequence shown here is derived from an EMBL/GenBank/DDBJ whole genome shotgun (WGS) entry which is preliminary data.</text>
</comment>
<accession>A0ABT3WMX7</accession>
<feature type="domain" description="Baseplate J-like C-terminal" evidence="2">
    <location>
        <begin position="212"/>
        <end position="293"/>
    </location>
</feature>
<dbReference type="RefSeq" id="WP_266137991.1">
    <property type="nucleotide sequence ID" value="NZ_JANIDX010000011.1"/>
</dbReference>
<dbReference type="Pfam" id="PF26078">
    <property type="entry name" value="Baseplate_J_M"/>
    <property type="match status" value="1"/>
</dbReference>
<keyword evidence="4" id="KW-1185">Reference proteome</keyword>
<evidence type="ECO:0000313" key="3">
    <source>
        <dbReference type="EMBL" id="MCX5620502.1"/>
    </source>
</evidence>
<dbReference type="Pfam" id="PF26079">
    <property type="entry name" value="Baseplate_J_C"/>
    <property type="match status" value="1"/>
</dbReference>
<dbReference type="EMBL" id="JANIDX010000011">
    <property type="protein sequence ID" value="MCX5620502.1"/>
    <property type="molecule type" value="Genomic_DNA"/>
</dbReference>
<protein>
    <submittedName>
        <fullName evidence="3">Baseplate J/gp47 family protein</fullName>
    </submittedName>
</protein>
<dbReference type="PIRSF" id="PIRSF020481">
    <property type="entry name" value="BAP"/>
    <property type="match status" value="1"/>
</dbReference>
<evidence type="ECO:0000259" key="1">
    <source>
        <dbReference type="Pfam" id="PF26078"/>
    </source>
</evidence>
<evidence type="ECO:0000259" key="2">
    <source>
        <dbReference type="Pfam" id="PF26079"/>
    </source>
</evidence>
<sequence>MSRLYDAIDLSSLPAPQAITTVVPDQEKSDLLALFYRLYPEYSTFLESDPAYKLIECFAYRLALEKQRRNEAIRGVMLAYAAGSDLDQLGANVNVARLVITPADNTVTPPVAAVMESDDDYRARIQLVPESYSTAGSVGSYAYWALKADADVGDVQVTSPTPGVVVLYVLSRSNNGQASDALVTKVLAAVNDEEIRPLTDRVSVKAATLVPYSVTATLELFNGPDQNVVKQAAITALQAYCDRTHKIGGMVATSGIYAALQQSGVRDVTLDSWMGNLVMADGQAPYCTSITISTTQVGDE</sequence>
<dbReference type="PANTHER" id="PTHR35862">
    <property type="entry name" value="FELS-2 PROPHAGE PROTEIN"/>
    <property type="match status" value="1"/>
</dbReference>
<dbReference type="Proteomes" id="UP001165575">
    <property type="component" value="Unassembled WGS sequence"/>
</dbReference>
<dbReference type="InterPro" id="IPR014507">
    <property type="entry name" value="Baseplate_assembly_J_pred"/>
</dbReference>
<name>A0ABT3WMX7_9PROT</name>
<reference evidence="3 4" key="1">
    <citation type="submission" date="2022-07" db="EMBL/GenBank/DDBJ databases">
        <title>Bombella genomes.</title>
        <authorList>
            <person name="Harer L."/>
            <person name="Styblova S."/>
            <person name="Ehrmann M."/>
        </authorList>
    </citation>
    <scope>NUCLEOTIDE SEQUENCE [LARGE SCALE GENOMIC DNA]</scope>
    <source>
        <strain evidence="3 4">TMW 2.2556</strain>
    </source>
</reference>
<dbReference type="PANTHER" id="PTHR35862:SF1">
    <property type="entry name" value="FELS-2 PROPHAGE PROTEIN"/>
    <property type="match status" value="1"/>
</dbReference>
<proteinExistence type="predicted"/>
<dbReference type="InterPro" id="IPR058530">
    <property type="entry name" value="Baseplate_J-like_C"/>
</dbReference>
<evidence type="ECO:0000313" key="4">
    <source>
        <dbReference type="Proteomes" id="UP001165575"/>
    </source>
</evidence>
<organism evidence="3 4">
    <name type="scientific">Bombella pollinis</name>
    <dbReference type="NCBI Taxonomy" id="2967337"/>
    <lineage>
        <taxon>Bacteria</taxon>
        <taxon>Pseudomonadati</taxon>
        <taxon>Pseudomonadota</taxon>
        <taxon>Alphaproteobacteria</taxon>
        <taxon>Acetobacterales</taxon>
        <taxon>Acetobacteraceae</taxon>
        <taxon>Bombella</taxon>
    </lineage>
</organism>
<dbReference type="InterPro" id="IPR052726">
    <property type="entry name" value="Phage_Baseplate_Hub"/>
</dbReference>
<dbReference type="InterPro" id="IPR058531">
    <property type="entry name" value="Baseplate_J_M"/>
</dbReference>
<feature type="domain" description="Baseplate J-like central" evidence="1">
    <location>
        <begin position="133"/>
        <end position="206"/>
    </location>
</feature>